<keyword evidence="4 9" id="KW-0028">Amino-acid biosynthesis</keyword>
<dbReference type="eggNOG" id="COG0159">
    <property type="taxonomic scope" value="Bacteria"/>
</dbReference>
<sequence>MSERVAEAFRAARAEGRRAVIPYLTAGYPSPEAFVEVATRLARRADLLEVGLPYSDPLGDGPTIQRASEQALRQGVRTAAVLEMVRALRERTRVPILLMTYVNPVLAWGGARFFEAFAGAGVDGVILPDLPPDEDPALVAAARRAGLATVFLLAPTSTEARIQTVVRHTSGFVYAVSVTGVTGARARLPEEVGALVRRIKAHTELPVAVGFGVSNEATARQAAAAADGVVVGSALVRALEAGEDPLTVLEAVRRGAAKPV</sequence>
<gene>
    <name evidence="9" type="primary">trpA</name>
    <name evidence="11" type="ordered locus">Marky_1203</name>
</gene>
<dbReference type="HOGENOM" id="CLU_016734_0_0_0"/>
<dbReference type="GO" id="GO:0005829">
    <property type="term" value="C:cytosol"/>
    <property type="evidence" value="ECO:0007669"/>
    <property type="project" value="TreeGrafter"/>
</dbReference>
<comment type="pathway">
    <text evidence="2 9">Amino-acid biosynthesis; L-tryptophan biosynthesis; L-tryptophan from chorismate: step 5/5.</text>
</comment>
<proteinExistence type="inferred from homology"/>
<dbReference type="UniPathway" id="UPA00035">
    <property type="reaction ID" value="UER00044"/>
</dbReference>
<evidence type="ECO:0000256" key="6">
    <source>
        <dbReference type="ARBA" id="ARBA00023141"/>
    </source>
</evidence>
<keyword evidence="7 9" id="KW-0456">Lyase</keyword>
<evidence type="ECO:0000256" key="2">
    <source>
        <dbReference type="ARBA" id="ARBA00004733"/>
    </source>
</evidence>
<dbReference type="PANTHER" id="PTHR43406:SF1">
    <property type="entry name" value="TRYPTOPHAN SYNTHASE ALPHA CHAIN, CHLOROPLASTIC"/>
    <property type="match status" value="1"/>
</dbReference>
<comment type="similarity">
    <text evidence="9 10">Belongs to the TrpA family.</text>
</comment>
<comment type="function">
    <text evidence="1 9">The alpha subunit is responsible for the aldol cleavage of indoleglycerol phosphate to indole and glyceraldehyde 3-phosphate.</text>
</comment>
<dbReference type="EMBL" id="CP002630">
    <property type="protein sequence ID" value="AEB11943.1"/>
    <property type="molecule type" value="Genomic_DNA"/>
</dbReference>
<dbReference type="InterPro" id="IPR018204">
    <property type="entry name" value="Trp_synthase_alpha_AS"/>
</dbReference>
<evidence type="ECO:0000256" key="5">
    <source>
        <dbReference type="ARBA" id="ARBA00022822"/>
    </source>
</evidence>
<dbReference type="FunFam" id="3.20.20.70:FF:000037">
    <property type="entry name" value="Tryptophan synthase alpha chain"/>
    <property type="match status" value="1"/>
</dbReference>
<reference evidence="11 12" key="1">
    <citation type="journal article" date="2012" name="Stand. Genomic Sci.">
        <title>Complete genome sequence of the aerobic, heterotroph Marinithermus hydrothermalis type strain (T1(T)) from a deep-sea hydrothermal vent chimney.</title>
        <authorList>
            <person name="Copeland A."/>
            <person name="Gu W."/>
            <person name="Yasawong M."/>
            <person name="Lapidus A."/>
            <person name="Lucas S."/>
            <person name="Deshpande S."/>
            <person name="Pagani I."/>
            <person name="Tapia R."/>
            <person name="Cheng J.F."/>
            <person name="Goodwin L.A."/>
            <person name="Pitluck S."/>
            <person name="Liolios K."/>
            <person name="Ivanova N."/>
            <person name="Mavromatis K."/>
            <person name="Mikhailova N."/>
            <person name="Pati A."/>
            <person name="Chen A."/>
            <person name="Palaniappan K."/>
            <person name="Land M."/>
            <person name="Pan C."/>
            <person name="Brambilla E.M."/>
            <person name="Rohde M."/>
            <person name="Tindall B.J."/>
            <person name="Sikorski J."/>
            <person name="Goker M."/>
            <person name="Detter J.C."/>
            <person name="Bristow J."/>
            <person name="Eisen J.A."/>
            <person name="Markowitz V."/>
            <person name="Hugenholtz P."/>
            <person name="Kyrpides N.C."/>
            <person name="Klenk H.P."/>
            <person name="Woyke T."/>
        </authorList>
    </citation>
    <scope>NUCLEOTIDE SEQUENCE [LARGE SCALE GENOMIC DNA]</scope>
    <source>
        <strain evidence="12">DSM 14884 / JCM 11576 / T1</strain>
    </source>
</reference>
<protein>
    <recommendedName>
        <fullName evidence="9">Tryptophan synthase alpha chain</fullName>
        <ecNumber evidence="9">4.2.1.20</ecNumber>
    </recommendedName>
</protein>
<organism evidence="11 12">
    <name type="scientific">Marinithermus hydrothermalis (strain DSM 14884 / JCM 11576 / T1)</name>
    <dbReference type="NCBI Taxonomy" id="869210"/>
    <lineage>
        <taxon>Bacteria</taxon>
        <taxon>Thermotogati</taxon>
        <taxon>Deinococcota</taxon>
        <taxon>Deinococci</taxon>
        <taxon>Thermales</taxon>
        <taxon>Thermaceae</taxon>
        <taxon>Marinithermus</taxon>
    </lineage>
</organism>
<dbReference type="STRING" id="869210.Marky_1203"/>
<evidence type="ECO:0000313" key="11">
    <source>
        <dbReference type="EMBL" id="AEB11943.1"/>
    </source>
</evidence>
<evidence type="ECO:0000256" key="9">
    <source>
        <dbReference type="HAMAP-Rule" id="MF_00131"/>
    </source>
</evidence>
<dbReference type="CDD" id="cd04724">
    <property type="entry name" value="Tryptophan_synthase_alpha"/>
    <property type="match status" value="1"/>
</dbReference>
<keyword evidence="6 9" id="KW-0057">Aromatic amino acid biosynthesis</keyword>
<dbReference type="AlphaFoldDB" id="F2NQK5"/>
<dbReference type="NCBIfam" id="TIGR00262">
    <property type="entry name" value="trpA"/>
    <property type="match status" value="1"/>
</dbReference>
<dbReference type="Pfam" id="PF00290">
    <property type="entry name" value="Trp_syntA"/>
    <property type="match status" value="1"/>
</dbReference>
<name>F2NQK5_MARHT</name>
<keyword evidence="12" id="KW-1185">Reference proteome</keyword>
<dbReference type="EC" id="4.2.1.20" evidence="9"/>
<feature type="active site" description="Proton acceptor" evidence="9">
    <location>
        <position position="49"/>
    </location>
</feature>
<evidence type="ECO:0000256" key="1">
    <source>
        <dbReference type="ARBA" id="ARBA00003365"/>
    </source>
</evidence>
<keyword evidence="5 9" id="KW-0822">Tryptophan biosynthesis</keyword>
<dbReference type="SUPFAM" id="SSF51366">
    <property type="entry name" value="Ribulose-phoshate binding barrel"/>
    <property type="match status" value="1"/>
</dbReference>
<dbReference type="GO" id="GO:0004834">
    <property type="term" value="F:tryptophan synthase activity"/>
    <property type="evidence" value="ECO:0007669"/>
    <property type="project" value="UniProtKB-UniRule"/>
</dbReference>
<dbReference type="Proteomes" id="UP000007030">
    <property type="component" value="Chromosome"/>
</dbReference>
<dbReference type="InterPro" id="IPR011060">
    <property type="entry name" value="RibuloseP-bd_barrel"/>
</dbReference>
<accession>F2NQK5</accession>
<evidence type="ECO:0000256" key="10">
    <source>
        <dbReference type="RuleBase" id="RU003662"/>
    </source>
</evidence>
<evidence type="ECO:0000256" key="4">
    <source>
        <dbReference type="ARBA" id="ARBA00022605"/>
    </source>
</evidence>
<dbReference type="PROSITE" id="PS00167">
    <property type="entry name" value="TRP_SYNTHASE_ALPHA"/>
    <property type="match status" value="1"/>
</dbReference>
<dbReference type="InterPro" id="IPR002028">
    <property type="entry name" value="Trp_synthase_suA"/>
</dbReference>
<feature type="active site" description="Proton acceptor" evidence="9">
    <location>
        <position position="60"/>
    </location>
</feature>
<dbReference type="RefSeq" id="WP_013703990.1">
    <property type="nucleotide sequence ID" value="NC_015387.1"/>
</dbReference>
<evidence type="ECO:0000256" key="7">
    <source>
        <dbReference type="ARBA" id="ARBA00023239"/>
    </source>
</evidence>
<dbReference type="InterPro" id="IPR013785">
    <property type="entry name" value="Aldolase_TIM"/>
</dbReference>
<dbReference type="Gene3D" id="3.20.20.70">
    <property type="entry name" value="Aldolase class I"/>
    <property type="match status" value="1"/>
</dbReference>
<comment type="subunit">
    <text evidence="3 9">Tetramer of two alpha and two beta chains.</text>
</comment>
<dbReference type="KEGG" id="mhd:Marky_1203"/>
<dbReference type="HAMAP" id="MF_00131">
    <property type="entry name" value="Trp_synth_alpha"/>
    <property type="match status" value="1"/>
</dbReference>
<evidence type="ECO:0000256" key="3">
    <source>
        <dbReference type="ARBA" id="ARBA00011270"/>
    </source>
</evidence>
<dbReference type="PANTHER" id="PTHR43406">
    <property type="entry name" value="TRYPTOPHAN SYNTHASE, ALPHA CHAIN"/>
    <property type="match status" value="1"/>
</dbReference>
<evidence type="ECO:0000313" key="12">
    <source>
        <dbReference type="Proteomes" id="UP000007030"/>
    </source>
</evidence>
<comment type="catalytic activity">
    <reaction evidence="8 9">
        <text>(1S,2R)-1-C-(indol-3-yl)glycerol 3-phosphate + L-serine = D-glyceraldehyde 3-phosphate + L-tryptophan + H2O</text>
        <dbReference type="Rhea" id="RHEA:10532"/>
        <dbReference type="ChEBI" id="CHEBI:15377"/>
        <dbReference type="ChEBI" id="CHEBI:33384"/>
        <dbReference type="ChEBI" id="CHEBI:57912"/>
        <dbReference type="ChEBI" id="CHEBI:58866"/>
        <dbReference type="ChEBI" id="CHEBI:59776"/>
        <dbReference type="EC" id="4.2.1.20"/>
    </reaction>
</comment>
<evidence type="ECO:0000256" key="8">
    <source>
        <dbReference type="ARBA" id="ARBA00049047"/>
    </source>
</evidence>